<organism evidence="3 4">
    <name type="scientific">Faucicola osloensis</name>
    <name type="common">Moraxella osloensis</name>
    <dbReference type="NCBI Taxonomy" id="34062"/>
    <lineage>
        <taxon>Bacteria</taxon>
        <taxon>Pseudomonadati</taxon>
        <taxon>Pseudomonadota</taxon>
        <taxon>Gammaproteobacteria</taxon>
        <taxon>Moraxellales</taxon>
        <taxon>Moraxellaceae</taxon>
        <taxon>Faucicola</taxon>
    </lineage>
</organism>
<dbReference type="InterPro" id="IPR012902">
    <property type="entry name" value="N_methyl_site"/>
</dbReference>
<dbReference type="GeneID" id="35778166"/>
<evidence type="ECO:0000256" key="1">
    <source>
        <dbReference type="SAM" id="Phobius"/>
    </source>
</evidence>
<reference evidence="3 4" key="1">
    <citation type="submission" date="2018-06" db="EMBL/GenBank/DDBJ databases">
        <authorList>
            <consortium name="Pathogen Informatics"/>
            <person name="Doyle S."/>
        </authorList>
    </citation>
    <scope>NUCLEOTIDE SEQUENCE [LARGE SCALE GENOMIC DNA]</scope>
    <source>
        <strain evidence="3 4">NCTC10465</strain>
    </source>
</reference>
<sequence>MNSQKGIGLVEVLVALLLLAIAVLGFSAMQMTAIKATSESMMRNRAMDVIKTLSESMRSMPNSNTVFKTTLNNKFTAVTIADTDNPTNKFCESVVQDENLQECLNASTSKKCTQDQTVAFTVNNMVKASCAKDISLNMITCPNTTGVNERQCIIAAWGDTKAQIGSNIRDCADDSGIYKSGASCLIMETY</sequence>
<dbReference type="Pfam" id="PF07963">
    <property type="entry name" value="N_methyl"/>
    <property type="match status" value="1"/>
</dbReference>
<keyword evidence="1" id="KW-1133">Transmembrane helix</keyword>
<dbReference type="NCBIfam" id="TIGR02523">
    <property type="entry name" value="type_IV_pilV"/>
    <property type="match status" value="1"/>
</dbReference>
<dbReference type="InterPro" id="IPR013362">
    <property type="entry name" value="Pilus_4_PilV"/>
</dbReference>
<keyword evidence="1" id="KW-0812">Transmembrane</keyword>
<name>A0A378Q9B3_FAUOS</name>
<dbReference type="AlphaFoldDB" id="A0A378Q9B3"/>
<gene>
    <name evidence="3" type="ORF">NCTC10465_00751</name>
</gene>
<dbReference type="KEGG" id="mos:AXE82_03570"/>
<feature type="transmembrane region" description="Helical" evidence="1">
    <location>
        <begin position="12"/>
        <end position="34"/>
    </location>
</feature>
<dbReference type="InterPro" id="IPR054402">
    <property type="entry name" value="Tt1218-like_dom"/>
</dbReference>
<proteinExistence type="predicted"/>
<evidence type="ECO:0000313" key="3">
    <source>
        <dbReference type="EMBL" id="STY96984.1"/>
    </source>
</evidence>
<keyword evidence="1" id="KW-0472">Membrane</keyword>
<dbReference type="EMBL" id="UGPY01000001">
    <property type="protein sequence ID" value="STY96984.1"/>
    <property type="molecule type" value="Genomic_DNA"/>
</dbReference>
<evidence type="ECO:0000259" key="2">
    <source>
        <dbReference type="Pfam" id="PF22150"/>
    </source>
</evidence>
<dbReference type="Pfam" id="PF22150">
    <property type="entry name" value="Tt1218-like"/>
    <property type="match status" value="1"/>
</dbReference>
<evidence type="ECO:0000313" key="4">
    <source>
        <dbReference type="Proteomes" id="UP000255230"/>
    </source>
</evidence>
<keyword evidence="4" id="KW-1185">Reference proteome</keyword>
<dbReference type="RefSeq" id="WP_036589582.1">
    <property type="nucleotide sequence ID" value="NZ_CBCRZU010000024.1"/>
</dbReference>
<accession>A0A378Q9B3</accession>
<dbReference type="Proteomes" id="UP000255230">
    <property type="component" value="Unassembled WGS sequence"/>
</dbReference>
<protein>
    <submittedName>
        <fullName evidence="3">Tfp pilus assembly protein PilV</fullName>
    </submittedName>
</protein>
<feature type="domain" description="Type IV pilin Tt1218-like" evidence="2">
    <location>
        <begin position="28"/>
        <end position="120"/>
    </location>
</feature>